<keyword evidence="10" id="KW-1185">Reference proteome</keyword>
<feature type="region of interest" description="Disordered" evidence="8">
    <location>
        <begin position="124"/>
        <end position="157"/>
    </location>
</feature>
<feature type="transmembrane region" description="Helical" evidence="9">
    <location>
        <begin position="588"/>
        <end position="611"/>
    </location>
</feature>
<comment type="similarity">
    <text evidence="2">Belongs to the TEX28 family.</text>
</comment>
<evidence type="ECO:0000256" key="8">
    <source>
        <dbReference type="SAM" id="MobiDB-lite"/>
    </source>
</evidence>
<feature type="compositionally biased region" description="Basic and acidic residues" evidence="8">
    <location>
        <begin position="146"/>
        <end position="157"/>
    </location>
</feature>
<accession>A0A7E6FL08</accession>
<keyword evidence="5 7" id="KW-0175">Coiled coil</keyword>
<reference evidence="11" key="1">
    <citation type="submission" date="2025-08" db="UniProtKB">
        <authorList>
            <consortium name="RefSeq"/>
        </authorList>
    </citation>
    <scope>IDENTIFICATION</scope>
</reference>
<evidence type="ECO:0000256" key="7">
    <source>
        <dbReference type="SAM" id="Coils"/>
    </source>
</evidence>
<evidence type="ECO:0000256" key="1">
    <source>
        <dbReference type="ARBA" id="ARBA00004370"/>
    </source>
</evidence>
<comment type="subcellular location">
    <subcellularLocation>
        <location evidence="1">Membrane</location>
    </subcellularLocation>
</comment>
<organism evidence="10 11">
    <name type="scientific">Octopus sinensis</name>
    <name type="common">East Asian common octopus</name>
    <dbReference type="NCBI Taxonomy" id="2607531"/>
    <lineage>
        <taxon>Eukaryota</taxon>
        <taxon>Metazoa</taxon>
        <taxon>Spiralia</taxon>
        <taxon>Lophotrochozoa</taxon>
        <taxon>Mollusca</taxon>
        <taxon>Cephalopoda</taxon>
        <taxon>Coleoidea</taxon>
        <taxon>Octopodiformes</taxon>
        <taxon>Octopoda</taxon>
        <taxon>Incirrata</taxon>
        <taxon>Octopodidae</taxon>
        <taxon>Octopus</taxon>
    </lineage>
</organism>
<evidence type="ECO:0000256" key="5">
    <source>
        <dbReference type="ARBA" id="ARBA00023054"/>
    </source>
</evidence>
<evidence type="ECO:0000256" key="3">
    <source>
        <dbReference type="ARBA" id="ARBA00022692"/>
    </source>
</evidence>
<evidence type="ECO:0000256" key="4">
    <source>
        <dbReference type="ARBA" id="ARBA00022989"/>
    </source>
</evidence>
<dbReference type="Proteomes" id="UP000515154">
    <property type="component" value="Linkage group LG23"/>
</dbReference>
<feature type="region of interest" description="Disordered" evidence="8">
    <location>
        <begin position="341"/>
        <end position="416"/>
    </location>
</feature>
<evidence type="ECO:0000256" key="6">
    <source>
        <dbReference type="ARBA" id="ARBA00023136"/>
    </source>
</evidence>
<dbReference type="AlphaFoldDB" id="A0A7E6FL08"/>
<evidence type="ECO:0000256" key="9">
    <source>
        <dbReference type="SAM" id="Phobius"/>
    </source>
</evidence>
<keyword evidence="4 9" id="KW-1133">Transmembrane helix</keyword>
<evidence type="ECO:0000256" key="2">
    <source>
        <dbReference type="ARBA" id="ARBA00008108"/>
    </source>
</evidence>
<proteinExistence type="inferred from homology"/>
<name>A0A7E6FL08_9MOLL</name>
<dbReference type="InterPro" id="IPR019394">
    <property type="entry name" value="TEX28/TMCC"/>
</dbReference>
<feature type="compositionally biased region" description="Polar residues" evidence="8">
    <location>
        <begin position="384"/>
        <end position="416"/>
    </location>
</feature>
<keyword evidence="6 9" id="KW-0472">Membrane</keyword>
<sequence length="658" mass="73523">MIRRTSLPITIRKKSENTKITPLKNIKKSSKSPNLPKKHTPENVGSGAKPKSVTSLQPDADVHQYLSHSAEELDNLDGTGSLGKHPVAPPLVQAIQQENGTPSTTNTAAATTCTPSITTTATTSATLSSGISGGSGSGEASVDDFDGSHTPDPNRTKAAKDHLQAKIHKIMVQIKSEQDSKEANVNEYLRLASGADKQQILRIKTVFEKKNQKSTHSIAQLQKKLENYQRKLNDVETYGVSSHKQAKEVLRDMGQGLKDVGANIMDGLSGFSGKPTRTPGFSSRSSVSNIDRRGVVDNIKGAKESLVSKPREFAHLIKNRFGSADNISQLEMLVPVQQRLPRKISGPKAHNYDSMEENPTEDNSHHGSGTLPASFKYGSEDDNSSITSGSGFGAQSSPHSASQNMAQQQQTSLPSASMQIPTVINQPSPFNIETYQLFEQHDANRRTIEKLQEKVQRIIDEFDPYKNNLHQDLSDLRSLLEEERYRSERLEEQLNDLTELHQNEMTNIKQEISSMEEKLEYQLEERTRDLHDLLDNCQTRVDPRSHLMYIEKSYCGISKMEVQQQQQQQLISMEMVENVTFRTLLTKLINVVLAILAVILVFVSTAANLVAPFLTTRARILSTTLLIFVIVMSWKNCDYFLQIFDYIMSEYRRLLSKR</sequence>
<feature type="transmembrane region" description="Helical" evidence="9">
    <location>
        <begin position="618"/>
        <end position="634"/>
    </location>
</feature>
<dbReference type="GO" id="GO:0012505">
    <property type="term" value="C:endomembrane system"/>
    <property type="evidence" value="ECO:0007669"/>
    <property type="project" value="TreeGrafter"/>
</dbReference>
<gene>
    <name evidence="11" type="primary">LOC115223375</name>
</gene>
<evidence type="ECO:0000313" key="10">
    <source>
        <dbReference type="Proteomes" id="UP000515154"/>
    </source>
</evidence>
<feature type="coiled-coil region" evidence="7">
    <location>
        <begin position="211"/>
        <end position="238"/>
    </location>
</feature>
<dbReference type="PANTHER" id="PTHR17613:SF14">
    <property type="entry name" value="DEMENTIN, ISOFORM H"/>
    <property type="match status" value="1"/>
</dbReference>
<dbReference type="RefSeq" id="XP_036368303.1">
    <property type="nucleotide sequence ID" value="XM_036512410.1"/>
</dbReference>
<evidence type="ECO:0000313" key="11">
    <source>
        <dbReference type="RefSeq" id="XP_036368303.1"/>
    </source>
</evidence>
<protein>
    <submittedName>
        <fullName evidence="11">Transmembrane and coiled-coil domains protein 2 isoform X1</fullName>
    </submittedName>
</protein>
<feature type="coiled-coil region" evidence="7">
    <location>
        <begin position="441"/>
        <end position="525"/>
    </location>
</feature>
<dbReference type="GO" id="GO:0016020">
    <property type="term" value="C:membrane"/>
    <property type="evidence" value="ECO:0007669"/>
    <property type="project" value="UniProtKB-SubCell"/>
</dbReference>
<dbReference type="PANTHER" id="PTHR17613">
    <property type="entry name" value="CEREBRAL PROTEIN-11-RELATED"/>
    <property type="match status" value="1"/>
</dbReference>
<feature type="region of interest" description="Disordered" evidence="8">
    <location>
        <begin position="1"/>
        <end position="57"/>
    </location>
</feature>
<keyword evidence="3 9" id="KW-0812">Transmembrane</keyword>
<dbReference type="Pfam" id="PF10267">
    <property type="entry name" value="Tmemb_cc2"/>
    <property type="match status" value="1"/>
</dbReference>